<comment type="caution">
    <text evidence="2">The sequence shown here is derived from an EMBL/GenBank/DDBJ whole genome shotgun (WGS) entry which is preliminary data.</text>
</comment>
<dbReference type="AlphaFoldDB" id="A0A8J4Q3H0"/>
<dbReference type="Proteomes" id="UP000695562">
    <property type="component" value="Unassembled WGS sequence"/>
</dbReference>
<proteinExistence type="predicted"/>
<feature type="transmembrane region" description="Helical" evidence="1">
    <location>
        <begin position="15"/>
        <end position="36"/>
    </location>
</feature>
<keyword evidence="1" id="KW-0812">Transmembrane</keyword>
<organism evidence="2 3">
    <name type="scientific">Polysphondylium violaceum</name>
    <dbReference type="NCBI Taxonomy" id="133409"/>
    <lineage>
        <taxon>Eukaryota</taxon>
        <taxon>Amoebozoa</taxon>
        <taxon>Evosea</taxon>
        <taxon>Eumycetozoa</taxon>
        <taxon>Dictyostelia</taxon>
        <taxon>Dictyosteliales</taxon>
        <taxon>Dictyosteliaceae</taxon>
        <taxon>Polysphondylium</taxon>
    </lineage>
</organism>
<gene>
    <name evidence="2" type="ORF">CYY_000553</name>
</gene>
<evidence type="ECO:0000313" key="3">
    <source>
        <dbReference type="Proteomes" id="UP000695562"/>
    </source>
</evidence>
<keyword evidence="1" id="KW-0472">Membrane</keyword>
<sequence>MMFRKLLKSITPEDYILITNISLISAYGINVIYTGVKNMAKERNFEEGFEHTPIGNHFKSKGYGLASGQTRSILD</sequence>
<accession>A0A8J4Q3H0</accession>
<keyword evidence="1" id="KW-1133">Transmembrane helix</keyword>
<evidence type="ECO:0000313" key="2">
    <source>
        <dbReference type="EMBL" id="KAF2078169.1"/>
    </source>
</evidence>
<evidence type="ECO:0000256" key="1">
    <source>
        <dbReference type="SAM" id="Phobius"/>
    </source>
</evidence>
<name>A0A8J4Q3H0_9MYCE</name>
<reference evidence="2" key="1">
    <citation type="submission" date="2020-01" db="EMBL/GenBank/DDBJ databases">
        <title>Development of genomics and gene disruption for Polysphondylium violaceum indicates a role for the polyketide synthase stlB in stalk morphogenesis.</title>
        <authorList>
            <person name="Narita B."/>
            <person name="Kawabe Y."/>
            <person name="Kin K."/>
            <person name="Saito T."/>
            <person name="Gibbs R."/>
            <person name="Kuspa A."/>
            <person name="Muzny D."/>
            <person name="Queller D."/>
            <person name="Richards S."/>
            <person name="Strassman J."/>
            <person name="Sucgang R."/>
            <person name="Worley K."/>
            <person name="Schaap P."/>
        </authorList>
    </citation>
    <scope>NUCLEOTIDE SEQUENCE</scope>
    <source>
        <strain evidence="2">QSvi11</strain>
    </source>
</reference>
<dbReference type="EMBL" id="AJWJ01000010">
    <property type="protein sequence ID" value="KAF2078169.1"/>
    <property type="molecule type" value="Genomic_DNA"/>
</dbReference>
<protein>
    <submittedName>
        <fullName evidence="2">Uncharacterized protein</fullName>
    </submittedName>
</protein>
<keyword evidence="3" id="KW-1185">Reference proteome</keyword>